<evidence type="ECO:0000256" key="1">
    <source>
        <dbReference type="SAM" id="Phobius"/>
    </source>
</evidence>
<keyword evidence="1" id="KW-1133">Transmembrane helix</keyword>
<dbReference type="Gramene" id="KQK01002">
    <property type="protein sequence ID" value="KQK01002"/>
    <property type="gene ID" value="BRADI_3g53210v3"/>
</dbReference>
<dbReference type="AlphaFoldDB" id="I1ID60"/>
<dbReference type="STRING" id="15368.I1ID60"/>
<reference evidence="3" key="2">
    <citation type="submission" date="2017-06" db="EMBL/GenBank/DDBJ databases">
        <title>WGS assembly of Brachypodium distachyon.</title>
        <authorList>
            <consortium name="The International Brachypodium Initiative"/>
            <person name="Lucas S."/>
            <person name="Harmon-Smith M."/>
            <person name="Lail K."/>
            <person name="Tice H."/>
            <person name="Grimwood J."/>
            <person name="Bruce D."/>
            <person name="Barry K."/>
            <person name="Shu S."/>
            <person name="Lindquist E."/>
            <person name="Wang M."/>
            <person name="Pitluck S."/>
            <person name="Vogel J.P."/>
            <person name="Garvin D.F."/>
            <person name="Mockler T.C."/>
            <person name="Schmutz J."/>
            <person name="Rokhsar D."/>
            <person name="Bevan M.W."/>
        </authorList>
    </citation>
    <scope>NUCLEOTIDE SEQUENCE</scope>
    <source>
        <strain evidence="3">Bd21</strain>
    </source>
</reference>
<dbReference type="eggNOG" id="KOG1134">
    <property type="taxonomic scope" value="Eukaryota"/>
</dbReference>
<feature type="signal peptide" evidence="2">
    <location>
        <begin position="1"/>
        <end position="21"/>
    </location>
</feature>
<dbReference type="InParanoid" id="I1ID60"/>
<feature type="chain" id="PRO_5014095192" evidence="2">
    <location>
        <begin position="22"/>
        <end position="196"/>
    </location>
</feature>
<evidence type="ECO:0000256" key="2">
    <source>
        <dbReference type="SAM" id="SignalP"/>
    </source>
</evidence>
<dbReference type="HOGENOM" id="CLU_1391951_0_0_1"/>
<dbReference type="OrthoDB" id="1689567at2759"/>
<reference evidence="3 4" key="1">
    <citation type="journal article" date="2010" name="Nature">
        <title>Genome sequencing and analysis of the model grass Brachypodium distachyon.</title>
        <authorList>
            <consortium name="International Brachypodium Initiative"/>
        </authorList>
    </citation>
    <scope>NUCLEOTIDE SEQUENCE [LARGE SCALE GENOMIC DNA]</scope>
    <source>
        <strain evidence="3 4">Bd21</strain>
    </source>
</reference>
<dbReference type="EMBL" id="CM000882">
    <property type="protein sequence ID" value="KQK01002.1"/>
    <property type="molecule type" value="Genomic_DNA"/>
</dbReference>
<keyword evidence="1" id="KW-0472">Membrane</keyword>
<keyword evidence="5" id="KW-1185">Reference proteome</keyword>
<evidence type="ECO:0000313" key="3">
    <source>
        <dbReference type="EMBL" id="KQK01002.1"/>
    </source>
</evidence>
<feature type="transmembrane region" description="Helical" evidence="1">
    <location>
        <begin position="110"/>
        <end position="130"/>
    </location>
</feature>
<name>I1ID60_BRADI</name>
<gene>
    <name evidence="3" type="ORF">BRADI_3g53210v3</name>
</gene>
<accession>I1ID60</accession>
<reference evidence="4" key="3">
    <citation type="submission" date="2018-08" db="UniProtKB">
        <authorList>
            <consortium name="EnsemblPlants"/>
        </authorList>
    </citation>
    <scope>IDENTIFICATION</scope>
    <source>
        <strain evidence="4">cv. Bd21</strain>
    </source>
</reference>
<protein>
    <submittedName>
        <fullName evidence="3 4">Uncharacterized protein</fullName>
    </submittedName>
</protein>
<keyword evidence="1" id="KW-0812">Transmembrane</keyword>
<evidence type="ECO:0000313" key="4">
    <source>
        <dbReference type="EnsemblPlants" id="KQK01002"/>
    </source>
</evidence>
<organism evidence="3">
    <name type="scientific">Brachypodium distachyon</name>
    <name type="common">Purple false brome</name>
    <name type="synonym">Trachynia distachya</name>
    <dbReference type="NCBI Taxonomy" id="15368"/>
    <lineage>
        <taxon>Eukaryota</taxon>
        <taxon>Viridiplantae</taxon>
        <taxon>Streptophyta</taxon>
        <taxon>Embryophyta</taxon>
        <taxon>Tracheophyta</taxon>
        <taxon>Spermatophyta</taxon>
        <taxon>Magnoliopsida</taxon>
        <taxon>Liliopsida</taxon>
        <taxon>Poales</taxon>
        <taxon>Poaceae</taxon>
        <taxon>BOP clade</taxon>
        <taxon>Pooideae</taxon>
        <taxon>Stipodae</taxon>
        <taxon>Brachypodieae</taxon>
        <taxon>Brachypodium</taxon>
    </lineage>
</organism>
<sequence length="196" mass="21440">MEGRVSLGPLLLLRGGGGVSAAADGSGEAEAPARRCASTDLGWSRASASALEHINGIDKISRLRVLGDVSRSCRTHALFILFRYQHVIQLWLMNLRGFPAANDGKPMDRVLCIMQFCVIFFPAAMLLFFAVQGDSMKLQAICTLGLLVFYKLLPSGSDCFQPSLLEGMQTVNNSVDGPTDYEVFSELDLDWNLYQS</sequence>
<evidence type="ECO:0000313" key="5">
    <source>
        <dbReference type="Proteomes" id="UP000008810"/>
    </source>
</evidence>
<proteinExistence type="predicted"/>
<dbReference type="Proteomes" id="UP000008810">
    <property type="component" value="Chromosome 3"/>
</dbReference>
<dbReference type="EnsemblPlants" id="KQK01002">
    <property type="protein sequence ID" value="KQK01002"/>
    <property type="gene ID" value="BRADI_3g53210v3"/>
</dbReference>
<keyword evidence="2" id="KW-0732">Signal</keyword>